<name>A0A0C9UGU2_SPHS4</name>
<dbReference type="AlphaFoldDB" id="A0A0C9UGU2"/>
<keyword evidence="4 6" id="KW-0472">Membrane</keyword>
<feature type="region of interest" description="Disordered" evidence="5">
    <location>
        <begin position="331"/>
        <end position="360"/>
    </location>
</feature>
<organism evidence="8 9">
    <name type="scientific">Sphaerobolus stellatus (strain SS14)</name>
    <dbReference type="NCBI Taxonomy" id="990650"/>
    <lineage>
        <taxon>Eukaryota</taxon>
        <taxon>Fungi</taxon>
        <taxon>Dikarya</taxon>
        <taxon>Basidiomycota</taxon>
        <taxon>Agaricomycotina</taxon>
        <taxon>Agaricomycetes</taxon>
        <taxon>Phallomycetidae</taxon>
        <taxon>Geastrales</taxon>
        <taxon>Sphaerobolaceae</taxon>
        <taxon>Sphaerobolus</taxon>
    </lineage>
</organism>
<dbReference type="InterPro" id="IPR050186">
    <property type="entry name" value="TPT_transporter"/>
</dbReference>
<feature type="domain" description="Sugar phosphate transporter" evidence="7">
    <location>
        <begin position="175"/>
        <end position="320"/>
    </location>
</feature>
<comment type="subcellular location">
    <subcellularLocation>
        <location evidence="1">Membrane</location>
        <topology evidence="1">Multi-pass membrane protein</topology>
    </subcellularLocation>
</comment>
<evidence type="ECO:0000313" key="8">
    <source>
        <dbReference type="EMBL" id="KIJ34004.1"/>
    </source>
</evidence>
<sequence length="360" mass="39225">MSQQNAQAPHSRLTVAGTVMFYLVAALTMVIANKWVLSSTSAPLFFLFAQLVIAVLLFLLTHLVGLFTLPFTINATVIRGMAPLVIVNVLGLSFNNYTLKYVDASFYQIARGLVLPTTVLLSYLFLKSRPSLRVLLSCALVTLGFFIGVFLDNYNTAPVAKDPMSASSDTAWWANSIGIIFGLLSSVTTASSAVIIKQSLDVVGGSTFALAWYNNLFSSIVIFPLIFLVGEGPAVYQLLFEDEEGWSTFLYGTLITGLFGFLICLAGFLSIKVTSPITHMVSSAVRGVVVTLLGIWFFSEVITSGRAASISTILLGSVYYTYVKNSEQQQNHRETEKYERVPLDEVEAGRATSPSPKRAD</sequence>
<dbReference type="OrthoDB" id="5547497at2759"/>
<dbReference type="InterPro" id="IPR004853">
    <property type="entry name" value="Sugar_P_trans_dom"/>
</dbReference>
<evidence type="ECO:0000256" key="6">
    <source>
        <dbReference type="SAM" id="Phobius"/>
    </source>
</evidence>
<evidence type="ECO:0000256" key="5">
    <source>
        <dbReference type="SAM" id="MobiDB-lite"/>
    </source>
</evidence>
<dbReference type="HOGENOM" id="CLU_044894_0_1_1"/>
<feature type="transmembrane region" description="Helical" evidence="6">
    <location>
        <begin position="106"/>
        <end position="126"/>
    </location>
</feature>
<dbReference type="InterPro" id="IPR037185">
    <property type="entry name" value="EmrE-like"/>
</dbReference>
<feature type="transmembrane region" description="Helical" evidence="6">
    <location>
        <begin position="208"/>
        <end position="229"/>
    </location>
</feature>
<evidence type="ECO:0000256" key="1">
    <source>
        <dbReference type="ARBA" id="ARBA00004141"/>
    </source>
</evidence>
<feature type="transmembrane region" description="Helical" evidence="6">
    <location>
        <begin position="44"/>
        <end position="69"/>
    </location>
</feature>
<keyword evidence="9" id="KW-1185">Reference proteome</keyword>
<keyword evidence="3 6" id="KW-1133">Transmembrane helix</keyword>
<dbReference type="Proteomes" id="UP000054279">
    <property type="component" value="Unassembled WGS sequence"/>
</dbReference>
<dbReference type="SUPFAM" id="SSF103481">
    <property type="entry name" value="Multidrug resistance efflux transporter EmrE"/>
    <property type="match status" value="1"/>
</dbReference>
<keyword evidence="2 6" id="KW-0812">Transmembrane</keyword>
<feature type="transmembrane region" description="Helical" evidence="6">
    <location>
        <begin position="249"/>
        <end position="271"/>
    </location>
</feature>
<dbReference type="PANTHER" id="PTHR11132">
    <property type="entry name" value="SOLUTE CARRIER FAMILY 35"/>
    <property type="match status" value="1"/>
</dbReference>
<gene>
    <name evidence="8" type="ORF">M422DRAFT_233576</name>
</gene>
<proteinExistence type="predicted"/>
<evidence type="ECO:0000313" key="9">
    <source>
        <dbReference type="Proteomes" id="UP000054279"/>
    </source>
</evidence>
<dbReference type="GO" id="GO:0016020">
    <property type="term" value="C:membrane"/>
    <property type="evidence" value="ECO:0007669"/>
    <property type="project" value="UniProtKB-SubCell"/>
</dbReference>
<evidence type="ECO:0000256" key="2">
    <source>
        <dbReference type="ARBA" id="ARBA00022692"/>
    </source>
</evidence>
<feature type="transmembrane region" description="Helical" evidence="6">
    <location>
        <begin position="12"/>
        <end position="32"/>
    </location>
</feature>
<feature type="transmembrane region" description="Helical" evidence="6">
    <location>
        <begin position="76"/>
        <end position="94"/>
    </location>
</feature>
<feature type="transmembrane region" description="Helical" evidence="6">
    <location>
        <begin position="305"/>
        <end position="323"/>
    </location>
</feature>
<feature type="domain" description="Sugar phosphate transporter" evidence="7">
    <location>
        <begin position="20"/>
        <end position="147"/>
    </location>
</feature>
<evidence type="ECO:0000256" key="3">
    <source>
        <dbReference type="ARBA" id="ARBA00022989"/>
    </source>
</evidence>
<feature type="transmembrane region" description="Helical" evidence="6">
    <location>
        <begin position="171"/>
        <end position="196"/>
    </location>
</feature>
<evidence type="ECO:0000259" key="7">
    <source>
        <dbReference type="Pfam" id="PF03151"/>
    </source>
</evidence>
<feature type="transmembrane region" description="Helical" evidence="6">
    <location>
        <begin position="133"/>
        <end position="151"/>
    </location>
</feature>
<feature type="compositionally biased region" description="Basic and acidic residues" evidence="5">
    <location>
        <begin position="331"/>
        <end position="343"/>
    </location>
</feature>
<dbReference type="Pfam" id="PF03151">
    <property type="entry name" value="TPT"/>
    <property type="match status" value="2"/>
</dbReference>
<dbReference type="EMBL" id="KN837205">
    <property type="protein sequence ID" value="KIJ34004.1"/>
    <property type="molecule type" value="Genomic_DNA"/>
</dbReference>
<accession>A0A0C9UGU2</accession>
<feature type="transmembrane region" description="Helical" evidence="6">
    <location>
        <begin position="283"/>
        <end position="299"/>
    </location>
</feature>
<protein>
    <recommendedName>
        <fullName evidence="7">Sugar phosphate transporter domain-containing protein</fullName>
    </recommendedName>
</protein>
<evidence type="ECO:0000256" key="4">
    <source>
        <dbReference type="ARBA" id="ARBA00023136"/>
    </source>
</evidence>
<reference evidence="8 9" key="1">
    <citation type="submission" date="2014-06" db="EMBL/GenBank/DDBJ databases">
        <title>Evolutionary Origins and Diversification of the Mycorrhizal Mutualists.</title>
        <authorList>
            <consortium name="DOE Joint Genome Institute"/>
            <consortium name="Mycorrhizal Genomics Consortium"/>
            <person name="Kohler A."/>
            <person name="Kuo A."/>
            <person name="Nagy L.G."/>
            <person name="Floudas D."/>
            <person name="Copeland A."/>
            <person name="Barry K.W."/>
            <person name="Cichocki N."/>
            <person name="Veneault-Fourrey C."/>
            <person name="LaButti K."/>
            <person name="Lindquist E.A."/>
            <person name="Lipzen A."/>
            <person name="Lundell T."/>
            <person name="Morin E."/>
            <person name="Murat C."/>
            <person name="Riley R."/>
            <person name="Ohm R."/>
            <person name="Sun H."/>
            <person name="Tunlid A."/>
            <person name="Henrissat B."/>
            <person name="Grigoriev I.V."/>
            <person name="Hibbett D.S."/>
            <person name="Martin F."/>
        </authorList>
    </citation>
    <scope>NUCLEOTIDE SEQUENCE [LARGE SCALE GENOMIC DNA]</scope>
    <source>
        <strain evidence="8 9">SS14</strain>
    </source>
</reference>